<sequence>VFSPLIYECSRYLILFVNPHFVSLCILGLVLSAGLVSRKGVKAEEDAEVVALLRKAGAIPIAVSNVSELCMWWESNNNLYGRTRNPYDTSRTVGGSSGGEGCLLGAAGSVISIGSDIGGSIRIPAFFNCVFGLKPTSGILSNAGKYPPAHESICPYLSMGPLCRYASDLKPLLKVLAGNNVSKLHLDKKVNLSQLKVYYMDNDGGNPHTTKVHPEVLGAQKKVLLHFENNFGIKPLKVSLINMKSAFKMWNSKMMMTKHPSFASEMVEGNGELNTYMELLKWCFKLSDHTFPAIGLSLFEKLRSCQSPEETQYFVEMCDRLQLEFQELLGDDGVFLYPPHPEPAPCHNEPVFKFSNCVYTAVFNILQLPALQCPVGLSQAGVPLGVQVVAAKYNDHLTLAFATEIEKAFGGWINPSNVVVN</sequence>
<gene>
    <name evidence="5" type="primary">LOC106471671</name>
</gene>
<evidence type="ECO:0000313" key="4">
    <source>
        <dbReference type="Proteomes" id="UP000694941"/>
    </source>
</evidence>
<dbReference type="GeneID" id="106471671"/>
<feature type="non-terminal residue" evidence="5">
    <location>
        <position position="1"/>
    </location>
</feature>
<organism evidence="4 5">
    <name type="scientific">Limulus polyphemus</name>
    <name type="common">Atlantic horseshoe crab</name>
    <dbReference type="NCBI Taxonomy" id="6850"/>
    <lineage>
        <taxon>Eukaryota</taxon>
        <taxon>Metazoa</taxon>
        <taxon>Ecdysozoa</taxon>
        <taxon>Arthropoda</taxon>
        <taxon>Chelicerata</taxon>
        <taxon>Merostomata</taxon>
        <taxon>Xiphosura</taxon>
        <taxon>Limulidae</taxon>
        <taxon>Limulus</taxon>
    </lineage>
</organism>
<dbReference type="InterPro" id="IPR020556">
    <property type="entry name" value="Amidase_CS"/>
</dbReference>
<evidence type="ECO:0000256" key="1">
    <source>
        <dbReference type="ARBA" id="ARBA00009199"/>
    </source>
</evidence>
<evidence type="ECO:0000256" key="2">
    <source>
        <dbReference type="SAM" id="Phobius"/>
    </source>
</evidence>
<proteinExistence type="inferred from homology"/>
<keyword evidence="2" id="KW-0472">Membrane</keyword>
<evidence type="ECO:0000259" key="3">
    <source>
        <dbReference type="Pfam" id="PF01425"/>
    </source>
</evidence>
<dbReference type="Gene3D" id="3.90.1300.10">
    <property type="entry name" value="Amidase signature (AS) domain"/>
    <property type="match status" value="1"/>
</dbReference>
<feature type="domain" description="Amidase" evidence="3">
    <location>
        <begin position="25"/>
        <end position="399"/>
    </location>
</feature>
<dbReference type="PROSITE" id="PS00571">
    <property type="entry name" value="AMIDASES"/>
    <property type="match status" value="1"/>
</dbReference>
<dbReference type="PANTHER" id="PTHR43372:SF4">
    <property type="entry name" value="FATTY-ACID AMIDE HYDROLASE 2"/>
    <property type="match status" value="1"/>
</dbReference>
<dbReference type="PANTHER" id="PTHR43372">
    <property type="entry name" value="FATTY-ACID AMIDE HYDROLASE"/>
    <property type="match status" value="1"/>
</dbReference>
<dbReference type="Pfam" id="PF01425">
    <property type="entry name" value="Amidase"/>
    <property type="match status" value="1"/>
</dbReference>
<comment type="similarity">
    <text evidence="1">Belongs to the amidase family.</text>
</comment>
<keyword evidence="2" id="KW-1133">Transmembrane helix</keyword>
<protein>
    <submittedName>
        <fullName evidence="5">Fatty-acid amide hydrolase 2-like</fullName>
    </submittedName>
</protein>
<accession>A0ABM1BSD8</accession>
<dbReference type="RefSeq" id="XP_013787741.2">
    <property type="nucleotide sequence ID" value="XM_013932287.2"/>
</dbReference>
<evidence type="ECO:0000313" key="5">
    <source>
        <dbReference type="RefSeq" id="XP_013787741.2"/>
    </source>
</evidence>
<reference evidence="5" key="1">
    <citation type="submission" date="2025-08" db="UniProtKB">
        <authorList>
            <consortium name="RefSeq"/>
        </authorList>
    </citation>
    <scope>IDENTIFICATION</scope>
    <source>
        <tissue evidence="5">Muscle</tissue>
    </source>
</reference>
<dbReference type="InterPro" id="IPR052739">
    <property type="entry name" value="FAAH2"/>
</dbReference>
<name>A0ABM1BSD8_LIMPO</name>
<feature type="transmembrane region" description="Helical" evidence="2">
    <location>
        <begin position="12"/>
        <end position="36"/>
    </location>
</feature>
<dbReference type="InterPro" id="IPR023631">
    <property type="entry name" value="Amidase_dom"/>
</dbReference>
<keyword evidence="2" id="KW-0812">Transmembrane</keyword>
<dbReference type="Proteomes" id="UP000694941">
    <property type="component" value="Unplaced"/>
</dbReference>
<dbReference type="SUPFAM" id="SSF75304">
    <property type="entry name" value="Amidase signature (AS) enzymes"/>
    <property type="match status" value="1"/>
</dbReference>
<dbReference type="InterPro" id="IPR036928">
    <property type="entry name" value="AS_sf"/>
</dbReference>
<keyword evidence="4" id="KW-1185">Reference proteome</keyword>